<evidence type="ECO:0000313" key="2">
    <source>
        <dbReference type="EMBL" id="CAG7821546.1"/>
    </source>
</evidence>
<gene>
    <name evidence="2" type="ORF">AFUS01_LOCUS31877</name>
</gene>
<dbReference type="AlphaFoldDB" id="A0A8J2PAX8"/>
<keyword evidence="1" id="KW-0732">Signal</keyword>
<feature type="chain" id="PRO_5035215953" evidence="1">
    <location>
        <begin position="19"/>
        <end position="127"/>
    </location>
</feature>
<evidence type="ECO:0000256" key="1">
    <source>
        <dbReference type="SAM" id="SignalP"/>
    </source>
</evidence>
<dbReference type="OrthoDB" id="10046704at2759"/>
<accession>A0A8J2PAX8</accession>
<feature type="signal peptide" evidence="1">
    <location>
        <begin position="1"/>
        <end position="18"/>
    </location>
</feature>
<sequence>MNTFTLLLIVGLFAHGYCRDNEEKIRKSIIYDKKTPDVFYCPLDEHDGLNNMLVKARPLKKLCEYGGRVPPEGYKSDCFGDVDETEWACKEKKRIMKRRYPPGMEVLEKYNPLPRWKRAENYIRYRY</sequence>
<organism evidence="2 3">
    <name type="scientific">Allacma fusca</name>
    <dbReference type="NCBI Taxonomy" id="39272"/>
    <lineage>
        <taxon>Eukaryota</taxon>
        <taxon>Metazoa</taxon>
        <taxon>Ecdysozoa</taxon>
        <taxon>Arthropoda</taxon>
        <taxon>Hexapoda</taxon>
        <taxon>Collembola</taxon>
        <taxon>Symphypleona</taxon>
        <taxon>Sminthuridae</taxon>
        <taxon>Allacma</taxon>
    </lineage>
</organism>
<name>A0A8J2PAX8_9HEXA</name>
<protein>
    <submittedName>
        <fullName evidence="2">Uncharacterized protein</fullName>
    </submittedName>
</protein>
<proteinExistence type="predicted"/>
<keyword evidence="3" id="KW-1185">Reference proteome</keyword>
<dbReference type="EMBL" id="CAJVCH010514496">
    <property type="protein sequence ID" value="CAG7821546.1"/>
    <property type="molecule type" value="Genomic_DNA"/>
</dbReference>
<evidence type="ECO:0000313" key="3">
    <source>
        <dbReference type="Proteomes" id="UP000708208"/>
    </source>
</evidence>
<dbReference type="Proteomes" id="UP000708208">
    <property type="component" value="Unassembled WGS sequence"/>
</dbReference>
<comment type="caution">
    <text evidence="2">The sequence shown here is derived from an EMBL/GenBank/DDBJ whole genome shotgun (WGS) entry which is preliminary data.</text>
</comment>
<reference evidence="2" key="1">
    <citation type="submission" date="2021-06" db="EMBL/GenBank/DDBJ databases">
        <authorList>
            <person name="Hodson N. C."/>
            <person name="Mongue J. A."/>
            <person name="Jaron S. K."/>
        </authorList>
    </citation>
    <scope>NUCLEOTIDE SEQUENCE</scope>
</reference>